<dbReference type="PANTHER" id="PTHR33840">
    <property type="match status" value="1"/>
</dbReference>
<organism evidence="4 5">
    <name type="scientific">Caldimonas caldifontis</name>
    <dbReference type="NCBI Taxonomy" id="1452508"/>
    <lineage>
        <taxon>Bacteria</taxon>
        <taxon>Pseudomonadati</taxon>
        <taxon>Pseudomonadota</taxon>
        <taxon>Betaproteobacteria</taxon>
        <taxon>Burkholderiales</taxon>
        <taxon>Sphaerotilaceae</taxon>
        <taxon>Caldimonas</taxon>
    </lineage>
</organism>
<feature type="compositionally biased region" description="Low complexity" evidence="2">
    <location>
        <begin position="655"/>
        <end position="667"/>
    </location>
</feature>
<dbReference type="PANTHER" id="PTHR33840:SF1">
    <property type="entry name" value="TLE1 PHOSPHOLIPASE DOMAIN-CONTAINING PROTEIN"/>
    <property type="match status" value="1"/>
</dbReference>
<gene>
    <name evidence="4" type="ORF">C1704_01675</name>
</gene>
<dbReference type="InterPro" id="IPR018712">
    <property type="entry name" value="Tle1-like_cat"/>
</dbReference>
<proteinExistence type="predicted"/>
<dbReference type="AlphaFoldDB" id="A0A2S5SY15"/>
<name>A0A2S5SY15_9BURK</name>
<accession>A0A2S5SY15</accession>
<evidence type="ECO:0000259" key="3">
    <source>
        <dbReference type="Pfam" id="PF09994"/>
    </source>
</evidence>
<dbReference type="Pfam" id="PF09994">
    <property type="entry name" value="T6SS_Tle1-like_cat"/>
    <property type="match status" value="2"/>
</dbReference>
<dbReference type="OrthoDB" id="4378831at2"/>
<keyword evidence="1" id="KW-0175">Coiled coil</keyword>
<keyword evidence="5" id="KW-1185">Reference proteome</keyword>
<evidence type="ECO:0000256" key="1">
    <source>
        <dbReference type="SAM" id="Coils"/>
    </source>
</evidence>
<reference evidence="4 5" key="1">
    <citation type="submission" date="2018-02" db="EMBL/GenBank/DDBJ databases">
        <title>Reclassifiation of [Polyangium] brachysporum DSM 7029 as Guopingzhaonella breviflexa gen. nov., sp. nov., a member of the family Comamonadaceae.</title>
        <authorList>
            <person name="Tang B."/>
        </authorList>
    </citation>
    <scope>NUCLEOTIDE SEQUENCE [LARGE SCALE GENOMIC DNA]</scope>
    <source>
        <strain evidence="4 5">BCRC 80649</strain>
    </source>
</reference>
<protein>
    <recommendedName>
        <fullName evidence="3">T6SS Phospholipase effector Tle1-like catalytic domain-containing protein</fullName>
    </recommendedName>
</protein>
<feature type="region of interest" description="Disordered" evidence="2">
    <location>
        <begin position="645"/>
        <end position="667"/>
    </location>
</feature>
<evidence type="ECO:0000256" key="2">
    <source>
        <dbReference type="SAM" id="MobiDB-lite"/>
    </source>
</evidence>
<sequence length="667" mass="74468">MGQFLTTPTTWRFTSCRMAPCSCASHRCARHRRGRRFSRERKMSECLAIPVRAPTTPTTPDSMATRSPVETLAARFAQRTDQPHSAVADCQQELWVSIFFDGTGNNEKIDAPTFEHSNVSRLHRAAVEDTPMGKVRIYVPGIGTPFREIGDRGGKLAMAVAQGGEARLEWAMRRLEQEVREAAARAQNPVNKIRGIHLALFGFSRGAAQARAFARRVARRCRRSGAGWVWTGGGYPFRLYFMGLFDTVASVGVPAAARRYAGEAAALMPLVGAIPVLMASQADGHSAWASDLRIPSMVERCVHYCAAHEIRNSFPLDSVLEDGRYPANCHEVFYPGVHSDVGGGYRPGEGGRNLNRFAMMSLVPLRAMYDEAVKAGVPLRRIAGLPRDIREDFVPTDHADREARQLLSRRFNRYLQVVGAQGRPIGETILAHMKLYFRWRIVHIGRKLRARRQGEADLDTRRLNDYDAALAREREAKQAEVDRLRREYEAAKDAEAAARSMYNRRRASATHRAAFEQASERADHASWALTHQEATLGTMPSRAEELIASLERYDQQFLEDSARVLAEDPKTLRPFARILREAWEMEPLTDPDVVALFDDHVTDSLAGFAMDRTWATDPRRLYQGGDNAVQYARAADPEASRVAQRGSMHVPPAPAAASSHALQQPLT</sequence>
<feature type="domain" description="T6SS Phospholipase effector Tle1-like catalytic" evidence="3">
    <location>
        <begin position="237"/>
        <end position="370"/>
    </location>
</feature>
<evidence type="ECO:0000313" key="5">
    <source>
        <dbReference type="Proteomes" id="UP000238605"/>
    </source>
</evidence>
<dbReference type="Proteomes" id="UP000238605">
    <property type="component" value="Unassembled WGS sequence"/>
</dbReference>
<evidence type="ECO:0000313" key="4">
    <source>
        <dbReference type="EMBL" id="PPE67602.1"/>
    </source>
</evidence>
<feature type="domain" description="T6SS Phospholipase effector Tle1-like catalytic" evidence="3">
    <location>
        <begin position="98"/>
        <end position="215"/>
    </location>
</feature>
<dbReference type="EMBL" id="PSNX01000002">
    <property type="protein sequence ID" value="PPE67602.1"/>
    <property type="molecule type" value="Genomic_DNA"/>
</dbReference>
<comment type="caution">
    <text evidence="4">The sequence shown here is derived from an EMBL/GenBank/DDBJ whole genome shotgun (WGS) entry which is preliminary data.</text>
</comment>
<feature type="coiled-coil region" evidence="1">
    <location>
        <begin position="467"/>
        <end position="501"/>
    </location>
</feature>